<organism evidence="2 3">
    <name type="scientific">Rhizoctonia solani</name>
    <dbReference type="NCBI Taxonomy" id="456999"/>
    <lineage>
        <taxon>Eukaryota</taxon>
        <taxon>Fungi</taxon>
        <taxon>Dikarya</taxon>
        <taxon>Basidiomycota</taxon>
        <taxon>Agaricomycotina</taxon>
        <taxon>Agaricomycetes</taxon>
        <taxon>Cantharellales</taxon>
        <taxon>Ceratobasidiaceae</taxon>
        <taxon>Rhizoctonia</taxon>
    </lineage>
</organism>
<evidence type="ECO:0000313" key="3">
    <source>
        <dbReference type="Proteomes" id="UP000663850"/>
    </source>
</evidence>
<protein>
    <submittedName>
        <fullName evidence="2">Uncharacterized protein</fullName>
    </submittedName>
</protein>
<proteinExistence type="predicted"/>
<sequence>MTEMVHVLINFMYRAHATSLMESDLKAMDDDLATFHLLKEQLIELGTPDGYNMEGPEHLHIEYAKVPWRALNKVRPLPQMVKYIQQQEAICVHCACLDQYLVGDLDDDTGERDEGEEPTEPNVESIRGQDSAAGLDMGNTTDDVEGGEDEFFAYLNPTRQLAVKPTVTNKPIREIQDWYQASDFIFSVKDFLNHRCDMSQHDMLISPENTVNLWHKLYLYHPPPSFAPFDPIRRDIVRARPPTHSEPGVWDICLYLERPNRLREFFLC</sequence>
<feature type="compositionally biased region" description="Acidic residues" evidence="1">
    <location>
        <begin position="107"/>
        <end position="119"/>
    </location>
</feature>
<comment type="caution">
    <text evidence="2">The sequence shown here is derived from an EMBL/GenBank/DDBJ whole genome shotgun (WGS) entry which is preliminary data.</text>
</comment>
<dbReference type="Proteomes" id="UP000663850">
    <property type="component" value="Unassembled WGS sequence"/>
</dbReference>
<reference evidence="2" key="1">
    <citation type="submission" date="2021-01" db="EMBL/GenBank/DDBJ databases">
        <authorList>
            <person name="Kaushik A."/>
        </authorList>
    </citation>
    <scope>NUCLEOTIDE SEQUENCE</scope>
    <source>
        <strain evidence="2">Type strain: AG8-Rh-89/</strain>
    </source>
</reference>
<evidence type="ECO:0000256" key="1">
    <source>
        <dbReference type="SAM" id="MobiDB-lite"/>
    </source>
</evidence>
<name>A0A8H3H219_9AGAM</name>
<dbReference type="AlphaFoldDB" id="A0A8H3H219"/>
<dbReference type="EMBL" id="CAJMWZ010003597">
    <property type="protein sequence ID" value="CAE6476519.1"/>
    <property type="molecule type" value="Genomic_DNA"/>
</dbReference>
<evidence type="ECO:0000313" key="2">
    <source>
        <dbReference type="EMBL" id="CAE6476519.1"/>
    </source>
</evidence>
<gene>
    <name evidence="2" type="ORF">RDB_LOCUS69710</name>
</gene>
<accession>A0A8H3H219</accession>
<feature type="region of interest" description="Disordered" evidence="1">
    <location>
        <begin position="107"/>
        <end position="142"/>
    </location>
</feature>